<dbReference type="Proteomes" id="UP000007887">
    <property type="component" value="Plasmid pSRC1"/>
</dbReference>
<evidence type="ECO:0000259" key="1">
    <source>
        <dbReference type="Pfam" id="PF13546"/>
    </source>
</evidence>
<reference evidence="2 3" key="1">
    <citation type="submission" date="2011-10" db="EMBL/GenBank/DDBJ databases">
        <title>Whole genome sequence of Selenomonas ruminantium subsp. lactilytica TAM6421.</title>
        <authorList>
            <person name="Oguchi A."/>
            <person name="Ankai A."/>
            <person name="Kaneko J."/>
            <person name="Yamada-Narita S."/>
            <person name="Fukui S."/>
            <person name="Takahashi M."/>
            <person name="Onodera T."/>
            <person name="Kojima S."/>
            <person name="Fushimi T."/>
            <person name="Abe N."/>
            <person name="Kamio Y."/>
            <person name="Yamazaki S."/>
            <person name="Fujita N."/>
        </authorList>
    </citation>
    <scope>NUCLEOTIDE SEQUENCE [LARGE SCALE GENOMIC DNA]</scope>
    <source>
        <strain evidence="3">NBRC 103574 / TAM6421</strain>
        <plasmid evidence="2 3">pSRC1</plasmid>
    </source>
</reference>
<organism evidence="2 3">
    <name type="scientific">Selenomonas ruminantium subsp. lactilytica (strain NBRC 103574 / TAM6421)</name>
    <dbReference type="NCBI Taxonomy" id="927704"/>
    <lineage>
        <taxon>Bacteria</taxon>
        <taxon>Bacillati</taxon>
        <taxon>Bacillota</taxon>
        <taxon>Negativicutes</taxon>
        <taxon>Selenomonadales</taxon>
        <taxon>Selenomonadaceae</taxon>
        <taxon>Selenomonas</taxon>
    </lineage>
</organism>
<dbReference type="Pfam" id="PF13546">
    <property type="entry name" value="DDE_5"/>
    <property type="match status" value="1"/>
</dbReference>
<sequence>MNIVAHNHQSRELLSSKISRFLEEFHVGRILKACNAYKVRGFSVKDVFQVAFENAFSSKSFFQKQRESSTSIPFAKDTFYRFMNSSSINWRKFTLQLSSAVIQKIEPLTNERRRNVLIIDDSLFSRARAKKVELLAKVYDHVEHKYTKGFRMLTLGWSDGNSFLPLSQCLLSSAERENRLQEASSDIDARSNGGKLRKLAQTKATSVMLTLLKDAKAADVPAKYVLFDTWFCSPSSLLQVKDIGYDVIGMVKKSDKIHFRYNRRMQSAPAIFRAAKKRRGRSSYLLSVEAEAIKGNQTIPVKLVFVRNRNNRQDYLILVSTDVNLSEEEIIQTYGKRWNIEVFFKMCKSYLKLGKESRTMSYDAMTAHVSVVLARYMLLSLEQRRKVDKRSIGELFYVSCDELQDLQYMDALIMVLKKLVSMITEKWLFLEKN</sequence>
<accession>I0GWA7</accession>
<gene>
    <name evidence="2" type="ordered locus">SELR_pSRC102370</name>
</gene>
<feature type="domain" description="Transposase IS701-like DDE" evidence="1">
    <location>
        <begin position="72"/>
        <end position="281"/>
    </location>
</feature>
<dbReference type="AlphaFoldDB" id="I0GWA7"/>
<dbReference type="InterPro" id="IPR012337">
    <property type="entry name" value="RNaseH-like_sf"/>
</dbReference>
<dbReference type="PATRIC" id="fig|927704.6.peg.3164"/>
<dbReference type="Pfam" id="PF04693">
    <property type="entry name" value="DDE_Tnp_2"/>
    <property type="match status" value="1"/>
</dbReference>
<evidence type="ECO:0000313" key="3">
    <source>
        <dbReference type="Proteomes" id="UP000007887"/>
    </source>
</evidence>
<keyword evidence="2" id="KW-0614">Plasmid</keyword>
<geneLocation type="plasmid" evidence="2 3">
    <name>pSRC1</name>
</geneLocation>
<dbReference type="InterPro" id="IPR006783">
    <property type="entry name" value="Transposase_ISC1217"/>
</dbReference>
<dbReference type="SUPFAM" id="SSF53098">
    <property type="entry name" value="Ribonuclease H-like"/>
    <property type="match status" value="1"/>
</dbReference>
<dbReference type="OrthoDB" id="29496at2"/>
<dbReference type="InterPro" id="IPR038721">
    <property type="entry name" value="IS701-like_DDE_dom"/>
</dbReference>
<dbReference type="HOGENOM" id="CLU_041101_2_0_9"/>
<dbReference type="EMBL" id="AP012299">
    <property type="protein sequence ID" value="BAL85044.1"/>
    <property type="molecule type" value="Genomic_DNA"/>
</dbReference>
<name>I0GWA7_SELRL</name>
<dbReference type="Gene3D" id="3.90.350.10">
    <property type="entry name" value="Transposase Inhibitor Protein From Tn5, Chain A, domain 1"/>
    <property type="match status" value="1"/>
</dbReference>
<evidence type="ECO:0000313" key="2">
    <source>
        <dbReference type="EMBL" id="BAL85044.1"/>
    </source>
</evidence>
<protein>
    <submittedName>
        <fullName evidence="2">Putative transposase</fullName>
    </submittedName>
</protein>
<dbReference type="KEGG" id="sri:SELR_pSRC102370"/>
<proteinExistence type="predicted"/>